<name>A0A6C0K3A9_9ZZZZ</name>
<dbReference type="AlphaFoldDB" id="A0A6C0K3A9"/>
<feature type="compositionally biased region" description="Acidic residues" evidence="1">
    <location>
        <begin position="140"/>
        <end position="152"/>
    </location>
</feature>
<evidence type="ECO:0000256" key="1">
    <source>
        <dbReference type="SAM" id="MobiDB-lite"/>
    </source>
</evidence>
<evidence type="ECO:0000313" key="2">
    <source>
        <dbReference type="EMBL" id="QHU11280.1"/>
    </source>
</evidence>
<proteinExistence type="predicted"/>
<protein>
    <submittedName>
        <fullName evidence="2">Uncharacterized protein</fullName>
    </submittedName>
</protein>
<dbReference type="EMBL" id="MN740780">
    <property type="protein sequence ID" value="QHU11280.1"/>
    <property type="molecule type" value="Genomic_DNA"/>
</dbReference>
<organism evidence="2">
    <name type="scientific">viral metagenome</name>
    <dbReference type="NCBI Taxonomy" id="1070528"/>
    <lineage>
        <taxon>unclassified sequences</taxon>
        <taxon>metagenomes</taxon>
        <taxon>organismal metagenomes</taxon>
    </lineage>
</organism>
<reference evidence="2" key="1">
    <citation type="journal article" date="2020" name="Nature">
        <title>Giant virus diversity and host interactions through global metagenomics.</title>
        <authorList>
            <person name="Schulz F."/>
            <person name="Roux S."/>
            <person name="Paez-Espino D."/>
            <person name="Jungbluth S."/>
            <person name="Walsh D.A."/>
            <person name="Denef V.J."/>
            <person name="McMahon K.D."/>
            <person name="Konstantinidis K.T."/>
            <person name="Eloe-Fadrosh E.A."/>
            <person name="Kyrpides N.C."/>
            <person name="Woyke T."/>
        </authorList>
    </citation>
    <scope>NUCLEOTIDE SEQUENCE</scope>
    <source>
        <strain evidence="2">GVMAG-S-1101165-84</strain>
    </source>
</reference>
<accession>A0A6C0K3A9</accession>
<feature type="region of interest" description="Disordered" evidence="1">
    <location>
        <begin position="132"/>
        <end position="152"/>
    </location>
</feature>
<sequence>MTVWRVLINPTLWNLAKFRDEWTPSARIAQAKGKCAMKQVPMKGDLVKFVVKGFVLMTGIVETDGFRCGDEVVLDECNIGTASHREVKAYTWVKAIRFCAPEAIEWKGQRTWAALPPLKRRLVRKVLPVEKKEETKEETKEEVEEVCEDPTA</sequence>